<reference evidence="1 2" key="1">
    <citation type="journal article" date="2019" name="Mol. Ecol. Resour.">
        <title>Chromosome-level genome assembly of Triplophysa tibetana, a fish adapted to the harsh high-altitude environment of the Tibetan Plateau.</title>
        <authorList>
            <person name="Yang X."/>
            <person name="Liu H."/>
            <person name="Ma Z."/>
            <person name="Zou Y."/>
            <person name="Zou M."/>
            <person name="Mao Y."/>
            <person name="Li X."/>
            <person name="Wang H."/>
            <person name="Chen T."/>
            <person name="Wang W."/>
            <person name="Yang R."/>
        </authorList>
    </citation>
    <scope>NUCLEOTIDE SEQUENCE [LARGE SCALE GENOMIC DNA]</scope>
    <source>
        <strain evidence="1">TTIB1903HZAU</strain>
        <tissue evidence="1">Muscle</tissue>
    </source>
</reference>
<evidence type="ECO:0000313" key="1">
    <source>
        <dbReference type="EMBL" id="KAA0706313.1"/>
    </source>
</evidence>
<sequence length="120" mass="13564">MREGVARSLSADWSRAGETEAVRSIHPFQFHPRALLPHSSGVRVRAPIAKRRFILCCQETRISFIAGRRRISSEKSGSGPPPELQSKGFVRKIAVGFTRFTVTIARLSGSAWKKLRRREY</sequence>
<dbReference type="AlphaFoldDB" id="A0A5A9NAC4"/>
<accession>A0A5A9NAC4</accession>
<protein>
    <submittedName>
        <fullName evidence="1">Uncharacterized protein</fullName>
    </submittedName>
</protein>
<gene>
    <name evidence="1" type="ORF">E1301_Tti020037</name>
</gene>
<evidence type="ECO:0000313" key="2">
    <source>
        <dbReference type="Proteomes" id="UP000324632"/>
    </source>
</evidence>
<proteinExistence type="predicted"/>
<comment type="caution">
    <text evidence="1">The sequence shown here is derived from an EMBL/GenBank/DDBJ whole genome shotgun (WGS) entry which is preliminary data.</text>
</comment>
<dbReference type="EMBL" id="SOYY01000021">
    <property type="protein sequence ID" value="KAA0706313.1"/>
    <property type="molecule type" value="Genomic_DNA"/>
</dbReference>
<name>A0A5A9NAC4_9TELE</name>
<dbReference type="Proteomes" id="UP000324632">
    <property type="component" value="Chromosome 21"/>
</dbReference>
<keyword evidence="2" id="KW-1185">Reference proteome</keyword>
<organism evidence="1 2">
    <name type="scientific">Triplophysa tibetana</name>
    <dbReference type="NCBI Taxonomy" id="1572043"/>
    <lineage>
        <taxon>Eukaryota</taxon>
        <taxon>Metazoa</taxon>
        <taxon>Chordata</taxon>
        <taxon>Craniata</taxon>
        <taxon>Vertebrata</taxon>
        <taxon>Euteleostomi</taxon>
        <taxon>Actinopterygii</taxon>
        <taxon>Neopterygii</taxon>
        <taxon>Teleostei</taxon>
        <taxon>Ostariophysi</taxon>
        <taxon>Cypriniformes</taxon>
        <taxon>Nemacheilidae</taxon>
        <taxon>Triplophysa</taxon>
    </lineage>
</organism>